<keyword evidence="2" id="KW-1185">Reference proteome</keyword>
<proteinExistence type="predicted"/>
<gene>
    <name evidence="1" type="ORF">Pint_19393</name>
</gene>
<dbReference type="Proteomes" id="UP001163603">
    <property type="component" value="Chromosome 4"/>
</dbReference>
<protein>
    <submittedName>
        <fullName evidence="1">Uncharacterized protein</fullName>
    </submittedName>
</protein>
<sequence>MRVTGLLYNKPMSVLIDTGSTHNFLDPQIAKKTGLQVDNAAKFNVMVANGDTLSSTGRCDAVLGAHWLQTLGPILWDFNKMWMKFTLSGNHHQILGEPSKVIPTPLATLSPSLVRHLIVVIYSFPLLKVDLNL</sequence>
<evidence type="ECO:0000313" key="1">
    <source>
        <dbReference type="EMBL" id="KAJ0041882.1"/>
    </source>
</evidence>
<name>A0ACC0YWN4_9ROSI</name>
<reference evidence="2" key="1">
    <citation type="journal article" date="2023" name="G3 (Bethesda)">
        <title>Genome assembly and association tests identify interacting loci associated with vigor, precocity, and sex in interspecific pistachio rootstocks.</title>
        <authorList>
            <person name="Palmer W."/>
            <person name="Jacygrad E."/>
            <person name="Sagayaradj S."/>
            <person name="Cavanaugh K."/>
            <person name="Han R."/>
            <person name="Bertier L."/>
            <person name="Beede B."/>
            <person name="Kafkas S."/>
            <person name="Golino D."/>
            <person name="Preece J."/>
            <person name="Michelmore R."/>
        </authorList>
    </citation>
    <scope>NUCLEOTIDE SEQUENCE [LARGE SCALE GENOMIC DNA]</scope>
</reference>
<comment type="caution">
    <text evidence="1">The sequence shown here is derived from an EMBL/GenBank/DDBJ whole genome shotgun (WGS) entry which is preliminary data.</text>
</comment>
<dbReference type="EMBL" id="CM047739">
    <property type="protein sequence ID" value="KAJ0041882.1"/>
    <property type="molecule type" value="Genomic_DNA"/>
</dbReference>
<organism evidence="1 2">
    <name type="scientific">Pistacia integerrima</name>
    <dbReference type="NCBI Taxonomy" id="434235"/>
    <lineage>
        <taxon>Eukaryota</taxon>
        <taxon>Viridiplantae</taxon>
        <taxon>Streptophyta</taxon>
        <taxon>Embryophyta</taxon>
        <taxon>Tracheophyta</taxon>
        <taxon>Spermatophyta</taxon>
        <taxon>Magnoliopsida</taxon>
        <taxon>eudicotyledons</taxon>
        <taxon>Gunneridae</taxon>
        <taxon>Pentapetalae</taxon>
        <taxon>rosids</taxon>
        <taxon>malvids</taxon>
        <taxon>Sapindales</taxon>
        <taxon>Anacardiaceae</taxon>
        <taxon>Pistacia</taxon>
    </lineage>
</organism>
<evidence type="ECO:0000313" key="2">
    <source>
        <dbReference type="Proteomes" id="UP001163603"/>
    </source>
</evidence>
<accession>A0ACC0YWN4</accession>